<reference evidence="1 2" key="2">
    <citation type="journal article" date="2006" name="J. Microbiol. Methods">
        <title>Genomic flank-sequencing of plasposon insertion sites for rapid identification of functional genes.</title>
        <authorList>
            <person name="Leveau J.H."/>
            <person name="Gerards S."/>
            <person name="Fritsche K."/>
            <person name="Zondag G."/>
            <person name="van Veen J.A."/>
        </authorList>
    </citation>
    <scope>NUCLEOTIDE SEQUENCE [LARGE SCALE GENOMIC DNA]</scope>
    <source>
        <strain evidence="1 2">Ter331</strain>
    </source>
</reference>
<reference evidence="1 2" key="1">
    <citation type="journal article" date="2004" name="Environ. Microbiol.">
        <title>Phylogeny-function analysis of (meta)genomic libraries: screening for expression of ribosomal RNA genes by large-insert library fluorescent in situ hybridization (LIL-FISH).</title>
        <authorList>
            <person name="Leveau J.H."/>
            <person name="Gerards S."/>
            <person name="de Boer W."/>
            <person name="van Veen J.A."/>
        </authorList>
    </citation>
    <scope>NUCLEOTIDE SEQUENCE [LARGE SCALE GENOMIC DNA]</scope>
    <source>
        <strain evidence="1 2">Ter331</strain>
    </source>
</reference>
<gene>
    <name evidence="1" type="ordered locus">CFU_1060</name>
</gene>
<evidence type="ECO:0000313" key="2">
    <source>
        <dbReference type="Proteomes" id="UP000008392"/>
    </source>
</evidence>
<dbReference type="AlphaFoldDB" id="G0AIV9"/>
<reference evidence="1 2" key="5">
    <citation type="journal article" date="2011" name="ISME J.">
        <title>Dual transcriptional profiling of a bacterial/fungal confrontation: Collimonas fungivorans versus Aspergillus niger.</title>
        <authorList>
            <person name="Mela F."/>
            <person name="Fritsche K."/>
            <person name="de Boer W."/>
            <person name="van Veen J.A."/>
            <person name="de Graaff L.H."/>
            <person name="van den Berg M."/>
            <person name="Leveau J.H."/>
        </authorList>
    </citation>
    <scope>NUCLEOTIDE SEQUENCE [LARGE SCALE GENOMIC DNA]</scope>
    <source>
        <strain evidence="1 2">Ter331</strain>
    </source>
</reference>
<evidence type="ECO:0000313" key="1">
    <source>
        <dbReference type="EMBL" id="AEK60892.1"/>
    </source>
</evidence>
<sequence length="30" mass="3300">MIFAISLPTAGLLPPSTVKATTKKEQYETY</sequence>
<dbReference type="HOGENOM" id="CLU_3402936_0_0_4"/>
<protein>
    <submittedName>
        <fullName evidence="1">Uncharacterized protein</fullName>
    </submittedName>
</protein>
<reference evidence="2" key="6">
    <citation type="submission" date="2011-05" db="EMBL/GenBank/DDBJ databases">
        <title>Complete sequence of Collimonas fungivorans Ter331.</title>
        <authorList>
            <person name="Leveau J.H."/>
        </authorList>
    </citation>
    <scope>NUCLEOTIDE SEQUENCE [LARGE SCALE GENOMIC DNA]</scope>
    <source>
        <strain evidence="2">Ter331</strain>
    </source>
</reference>
<reference evidence="1 2" key="4">
    <citation type="journal article" date="2010" name="Environ. Microbiol.">
        <title>The bacterial genus Collimonas: mycophagy, weathering and other adaptive solutions to life in oligotrophic soil environments.</title>
        <authorList>
            <person name="Leveau J.H."/>
            <person name="Uroz S."/>
            <person name="de Boer W."/>
        </authorList>
    </citation>
    <scope>NUCLEOTIDE SEQUENCE [LARGE SCALE GENOMIC DNA]</scope>
    <source>
        <strain evidence="1 2">Ter331</strain>
    </source>
</reference>
<accession>G0AIV9</accession>
<keyword evidence="2" id="KW-1185">Reference proteome</keyword>
<dbReference type="KEGG" id="cfu:CFU_1060"/>
<dbReference type="Proteomes" id="UP000008392">
    <property type="component" value="Chromosome"/>
</dbReference>
<proteinExistence type="predicted"/>
<reference evidence="1 2" key="3">
    <citation type="journal article" date="2008" name="FEMS Microbiol. Ecol.">
        <title>Identification and characterization of genes underlying chitinolysis in Collimonas fungivorans Ter331.</title>
        <authorList>
            <person name="Fritsche K."/>
            <person name="de Boer W."/>
            <person name="Gerards S."/>
            <person name="van den Berg M."/>
            <person name="van Veen J.A."/>
            <person name="Leveau J.H."/>
        </authorList>
    </citation>
    <scope>NUCLEOTIDE SEQUENCE [LARGE SCALE GENOMIC DNA]</scope>
    <source>
        <strain evidence="1 2">Ter331</strain>
    </source>
</reference>
<name>G0AIV9_COLFT</name>
<organism evidence="1 2">
    <name type="scientific">Collimonas fungivorans (strain Ter331)</name>
    <dbReference type="NCBI Taxonomy" id="1005048"/>
    <lineage>
        <taxon>Bacteria</taxon>
        <taxon>Pseudomonadati</taxon>
        <taxon>Pseudomonadota</taxon>
        <taxon>Betaproteobacteria</taxon>
        <taxon>Burkholderiales</taxon>
        <taxon>Oxalobacteraceae</taxon>
        <taxon>Collimonas</taxon>
    </lineage>
</organism>
<dbReference type="EMBL" id="CP002745">
    <property type="protein sequence ID" value="AEK60892.1"/>
    <property type="molecule type" value="Genomic_DNA"/>
</dbReference>